<proteinExistence type="predicted"/>
<gene>
    <name evidence="1" type="ORF">OWV82_007325</name>
</gene>
<evidence type="ECO:0000313" key="2">
    <source>
        <dbReference type="Proteomes" id="UP001164539"/>
    </source>
</evidence>
<organism evidence="1 2">
    <name type="scientific">Melia azedarach</name>
    <name type="common">Chinaberry tree</name>
    <dbReference type="NCBI Taxonomy" id="155640"/>
    <lineage>
        <taxon>Eukaryota</taxon>
        <taxon>Viridiplantae</taxon>
        <taxon>Streptophyta</taxon>
        <taxon>Embryophyta</taxon>
        <taxon>Tracheophyta</taxon>
        <taxon>Spermatophyta</taxon>
        <taxon>Magnoliopsida</taxon>
        <taxon>eudicotyledons</taxon>
        <taxon>Gunneridae</taxon>
        <taxon>Pentapetalae</taxon>
        <taxon>rosids</taxon>
        <taxon>malvids</taxon>
        <taxon>Sapindales</taxon>
        <taxon>Meliaceae</taxon>
        <taxon>Melia</taxon>
    </lineage>
</organism>
<protein>
    <submittedName>
        <fullName evidence="1">WD repeat-containing protein</fullName>
    </submittedName>
</protein>
<comment type="caution">
    <text evidence="1">The sequence shown here is derived from an EMBL/GenBank/DDBJ whole genome shotgun (WGS) entry which is preliminary data.</text>
</comment>
<name>A0ACC1Y835_MELAZ</name>
<dbReference type="Proteomes" id="UP001164539">
    <property type="component" value="Chromosome 4"/>
</dbReference>
<dbReference type="EMBL" id="CM051397">
    <property type="protein sequence ID" value="KAJ4719327.1"/>
    <property type="molecule type" value="Genomic_DNA"/>
</dbReference>
<evidence type="ECO:0000313" key="1">
    <source>
        <dbReference type="EMBL" id="KAJ4719327.1"/>
    </source>
</evidence>
<sequence length="109" mass="12057">MRSIMKNVLVVLFVLELVSLHLQADARRFKVEMKREKIDYLQPTSNAQPGRKLDDAVNGSFQTAATTNDTSNTAESNTNSSYGSYGNPSGSSTETHHAYTNECQPKKNC</sequence>
<keyword evidence="2" id="KW-1185">Reference proteome</keyword>
<reference evidence="1 2" key="1">
    <citation type="journal article" date="2023" name="Science">
        <title>Complex scaffold remodeling in plant triterpene biosynthesis.</title>
        <authorList>
            <person name="De La Pena R."/>
            <person name="Hodgson H."/>
            <person name="Liu J.C."/>
            <person name="Stephenson M.J."/>
            <person name="Martin A.C."/>
            <person name="Owen C."/>
            <person name="Harkess A."/>
            <person name="Leebens-Mack J."/>
            <person name="Jimenez L.E."/>
            <person name="Osbourn A."/>
            <person name="Sattely E.S."/>
        </authorList>
    </citation>
    <scope>NUCLEOTIDE SEQUENCE [LARGE SCALE GENOMIC DNA]</scope>
    <source>
        <strain evidence="2">cv. JPN11</strain>
        <tissue evidence="1">Leaf</tissue>
    </source>
</reference>
<accession>A0ACC1Y835</accession>